<dbReference type="GO" id="GO:0016747">
    <property type="term" value="F:acyltransferase activity, transferring groups other than amino-acyl groups"/>
    <property type="evidence" value="ECO:0007669"/>
    <property type="project" value="InterPro"/>
</dbReference>
<keyword evidence="2" id="KW-0808">Transferase</keyword>
<organism evidence="2 3">
    <name type="scientific">Amaricoccus macauensis</name>
    <dbReference type="NCBI Taxonomy" id="57001"/>
    <lineage>
        <taxon>Bacteria</taxon>
        <taxon>Pseudomonadati</taxon>
        <taxon>Pseudomonadota</taxon>
        <taxon>Alphaproteobacteria</taxon>
        <taxon>Rhodobacterales</taxon>
        <taxon>Paracoccaceae</taxon>
        <taxon>Amaricoccus</taxon>
    </lineage>
</organism>
<reference evidence="2 3" key="1">
    <citation type="submission" date="2020-08" db="EMBL/GenBank/DDBJ databases">
        <title>Genomic Encyclopedia of Type Strains, Phase IV (KMG-IV): sequencing the most valuable type-strain genomes for metagenomic binning, comparative biology and taxonomic classification.</title>
        <authorList>
            <person name="Goeker M."/>
        </authorList>
    </citation>
    <scope>NUCLEOTIDE SEQUENCE [LARGE SCALE GENOMIC DNA]</scope>
    <source>
        <strain evidence="2 3">DSM 101730</strain>
    </source>
</reference>
<dbReference type="AlphaFoldDB" id="A0A840SVQ0"/>
<dbReference type="RefSeq" id="WP_184151644.1">
    <property type="nucleotide sequence ID" value="NZ_JACHFM010000003.1"/>
</dbReference>
<comment type="caution">
    <text evidence="2">The sequence shown here is derived from an EMBL/GenBank/DDBJ whole genome shotgun (WGS) entry which is preliminary data.</text>
</comment>
<protein>
    <submittedName>
        <fullName evidence="2">GNAT superfamily N-acetyltransferase</fullName>
    </submittedName>
</protein>
<name>A0A840SVQ0_9RHOB</name>
<dbReference type="Pfam" id="PF00583">
    <property type="entry name" value="Acetyltransf_1"/>
    <property type="match status" value="1"/>
</dbReference>
<sequence length="199" mass="21469">MAFGYPHMSFIGYPVPLPCAGHSGLGLRAAVDSDSPAVLDHLRRLSAEDRRMRFCATMGAAALERHVERIGSRGGVVLLAFDGPLFETPFFRTGPVRAVAELVGTGREMELGISVDSGLRRNGIATELVETAAHVLAPRGVRIIRAYTLPGNRSFLTMASRCGAAVEAGRDEVEVTFDVGTLRRSYLRRRAGNAFLLGK</sequence>
<evidence type="ECO:0000259" key="1">
    <source>
        <dbReference type="PROSITE" id="PS51186"/>
    </source>
</evidence>
<dbReference type="Gene3D" id="3.40.630.30">
    <property type="match status" value="1"/>
</dbReference>
<accession>A0A840SVQ0</accession>
<evidence type="ECO:0000313" key="2">
    <source>
        <dbReference type="EMBL" id="MBB5223212.1"/>
    </source>
</evidence>
<dbReference type="PROSITE" id="PS51186">
    <property type="entry name" value="GNAT"/>
    <property type="match status" value="1"/>
</dbReference>
<dbReference type="EMBL" id="JACHFM010000003">
    <property type="protein sequence ID" value="MBB5223212.1"/>
    <property type="molecule type" value="Genomic_DNA"/>
</dbReference>
<feature type="domain" description="N-acetyltransferase" evidence="1">
    <location>
        <begin position="29"/>
        <end position="199"/>
    </location>
</feature>
<evidence type="ECO:0000313" key="3">
    <source>
        <dbReference type="Proteomes" id="UP000549457"/>
    </source>
</evidence>
<dbReference type="InterPro" id="IPR016181">
    <property type="entry name" value="Acyl_CoA_acyltransferase"/>
</dbReference>
<gene>
    <name evidence="2" type="ORF">HNP73_003159</name>
</gene>
<proteinExistence type="predicted"/>
<keyword evidence="3" id="KW-1185">Reference proteome</keyword>
<dbReference type="SUPFAM" id="SSF55729">
    <property type="entry name" value="Acyl-CoA N-acyltransferases (Nat)"/>
    <property type="match status" value="1"/>
</dbReference>
<dbReference type="Proteomes" id="UP000549457">
    <property type="component" value="Unassembled WGS sequence"/>
</dbReference>
<dbReference type="InterPro" id="IPR000182">
    <property type="entry name" value="GNAT_dom"/>
</dbReference>